<dbReference type="PANTHER" id="PTHR13266">
    <property type="entry name" value="PROTEASOME INHIBITOR"/>
    <property type="match status" value="1"/>
</dbReference>
<feature type="region of interest" description="Disordered" evidence="4">
    <location>
        <begin position="147"/>
        <end position="181"/>
    </location>
</feature>
<dbReference type="PANTHER" id="PTHR13266:SF1">
    <property type="entry name" value="PROTEASOME INHIBITOR PI31 SUBUNIT"/>
    <property type="match status" value="1"/>
</dbReference>
<dbReference type="InterPro" id="IPR021625">
    <property type="entry name" value="PI31_Prot_N"/>
</dbReference>
<protein>
    <recommendedName>
        <fullName evidence="2">Proteasome inhibitor PI31 subunit</fullName>
    </recommendedName>
</protein>
<evidence type="ECO:0000259" key="5">
    <source>
        <dbReference type="Pfam" id="PF11566"/>
    </source>
</evidence>
<comment type="similarity">
    <text evidence="1">Belongs to the proteasome inhibitor PI31 family.</text>
</comment>
<dbReference type="AlphaFoldDB" id="A0A182Q9T2"/>
<feature type="compositionally biased region" description="Polar residues" evidence="4">
    <location>
        <begin position="152"/>
        <end position="166"/>
    </location>
</feature>
<dbReference type="Pfam" id="PF11566">
    <property type="entry name" value="PI31_Prot_N"/>
    <property type="match status" value="1"/>
</dbReference>
<dbReference type="InterPro" id="IPR045128">
    <property type="entry name" value="PI31-like"/>
</dbReference>
<dbReference type="GO" id="GO:0004866">
    <property type="term" value="F:endopeptidase inhibitor activity"/>
    <property type="evidence" value="ECO:0007669"/>
    <property type="project" value="InterPro"/>
</dbReference>
<dbReference type="Proteomes" id="UP000075886">
    <property type="component" value="Unassembled WGS sequence"/>
</dbReference>
<reference evidence="7" key="1">
    <citation type="submission" date="2014-01" db="EMBL/GenBank/DDBJ databases">
        <title>The Genome Sequence of Anopheles farauti FAR1 (V2).</title>
        <authorList>
            <consortium name="The Broad Institute Genomics Platform"/>
            <person name="Neafsey D.E."/>
            <person name="Besansky N."/>
            <person name="Howell P."/>
            <person name="Walton C."/>
            <person name="Young S.K."/>
            <person name="Zeng Q."/>
            <person name="Gargeya S."/>
            <person name="Fitzgerald M."/>
            <person name="Haas B."/>
            <person name="Abouelleil A."/>
            <person name="Allen A.W."/>
            <person name="Alvarado L."/>
            <person name="Arachchi H.M."/>
            <person name="Berlin A.M."/>
            <person name="Chapman S.B."/>
            <person name="Gainer-Dewar J."/>
            <person name="Goldberg J."/>
            <person name="Griggs A."/>
            <person name="Gujja S."/>
            <person name="Hansen M."/>
            <person name="Howarth C."/>
            <person name="Imamovic A."/>
            <person name="Ireland A."/>
            <person name="Larimer J."/>
            <person name="McCowan C."/>
            <person name="Murphy C."/>
            <person name="Pearson M."/>
            <person name="Poon T.W."/>
            <person name="Priest M."/>
            <person name="Roberts A."/>
            <person name="Saif S."/>
            <person name="Shea T."/>
            <person name="Sisk P."/>
            <person name="Sykes S."/>
            <person name="Wortman J."/>
            <person name="Nusbaum C."/>
            <person name="Birren B."/>
        </authorList>
    </citation>
    <scope>NUCLEOTIDE SEQUENCE [LARGE SCALE GENOMIC DNA]</scope>
    <source>
        <strain evidence="7">FAR1</strain>
    </source>
</reference>
<dbReference type="GO" id="GO:0000502">
    <property type="term" value="C:proteasome complex"/>
    <property type="evidence" value="ECO:0007669"/>
    <property type="project" value="UniProtKB-KW"/>
</dbReference>
<evidence type="ECO:0000313" key="6">
    <source>
        <dbReference type="EnsemblMetazoa" id="AFAF005886-PA"/>
    </source>
</evidence>
<reference evidence="6" key="2">
    <citation type="submission" date="2020-05" db="UniProtKB">
        <authorList>
            <consortium name="EnsemblMetazoa"/>
        </authorList>
    </citation>
    <scope>IDENTIFICATION</scope>
    <source>
        <strain evidence="6">FAR1</strain>
    </source>
</reference>
<sequence length="256" mass="28033">MDDPKHYGLEMMWALQKRNVDSKADVVILLVHWFLTKKGFRNVGVGDDKTLDNSVEQSELLPEGWNGNKTSYALRYTLNNELYILHGTVSEETLIVNLLQAKTVQVSNAAFNLNTAVQSINSADVRLLFADIGAQITRLDRELVKPLHDGGTKNSGSQTSARSAGSNAAPIRNPSYGEERSRLQIGRGQLPQVGQADLNPFGGLGGGMLMDPLRGMGPGVRLPGARIDPIGPFNRNNRPFPDPDHLPPPGYDDMFM</sequence>
<dbReference type="VEuPathDB" id="VectorBase:AFAF005886"/>
<evidence type="ECO:0000256" key="1">
    <source>
        <dbReference type="ARBA" id="ARBA00006405"/>
    </source>
</evidence>
<organism evidence="6 7">
    <name type="scientific">Anopheles farauti</name>
    <dbReference type="NCBI Taxonomy" id="69004"/>
    <lineage>
        <taxon>Eukaryota</taxon>
        <taxon>Metazoa</taxon>
        <taxon>Ecdysozoa</taxon>
        <taxon>Arthropoda</taxon>
        <taxon>Hexapoda</taxon>
        <taxon>Insecta</taxon>
        <taxon>Pterygota</taxon>
        <taxon>Neoptera</taxon>
        <taxon>Endopterygota</taxon>
        <taxon>Diptera</taxon>
        <taxon>Nematocera</taxon>
        <taxon>Culicoidea</taxon>
        <taxon>Culicidae</taxon>
        <taxon>Anophelinae</taxon>
        <taxon>Anopheles</taxon>
    </lineage>
</organism>
<dbReference type="EMBL" id="AXCN02000384">
    <property type="status" value="NOT_ANNOTATED_CDS"/>
    <property type="molecule type" value="Genomic_DNA"/>
</dbReference>
<keyword evidence="7" id="KW-1185">Reference proteome</keyword>
<feature type="domain" description="PI31 proteasome regulator N-terminal" evidence="5">
    <location>
        <begin position="18"/>
        <end position="153"/>
    </location>
</feature>
<evidence type="ECO:0000256" key="4">
    <source>
        <dbReference type="SAM" id="MobiDB-lite"/>
    </source>
</evidence>
<accession>A0A182Q9T2</accession>
<feature type="region of interest" description="Disordered" evidence="4">
    <location>
        <begin position="232"/>
        <end position="256"/>
    </location>
</feature>
<evidence type="ECO:0000313" key="7">
    <source>
        <dbReference type="Proteomes" id="UP000075886"/>
    </source>
</evidence>
<keyword evidence="3" id="KW-0647">Proteasome</keyword>
<evidence type="ECO:0000256" key="2">
    <source>
        <dbReference type="ARBA" id="ARBA00015575"/>
    </source>
</evidence>
<dbReference type="STRING" id="69004.A0A182Q9T2"/>
<evidence type="ECO:0000256" key="3">
    <source>
        <dbReference type="ARBA" id="ARBA00022942"/>
    </source>
</evidence>
<dbReference type="EnsemblMetazoa" id="AFAF005886-RA">
    <property type="protein sequence ID" value="AFAF005886-PA"/>
    <property type="gene ID" value="AFAF005886"/>
</dbReference>
<dbReference type="GO" id="GO:0070628">
    <property type="term" value="F:proteasome binding"/>
    <property type="evidence" value="ECO:0007669"/>
    <property type="project" value="InterPro"/>
</dbReference>
<name>A0A182Q9T2_9DIPT</name>
<dbReference type="GO" id="GO:0043161">
    <property type="term" value="P:proteasome-mediated ubiquitin-dependent protein catabolic process"/>
    <property type="evidence" value="ECO:0007669"/>
    <property type="project" value="InterPro"/>
</dbReference>
<proteinExistence type="inferred from homology"/>
<dbReference type="Gene3D" id="3.40.1000.30">
    <property type="match status" value="1"/>
</dbReference>